<dbReference type="Gene3D" id="1.10.150.240">
    <property type="entry name" value="Putative phosphatase, domain 2"/>
    <property type="match status" value="1"/>
</dbReference>
<dbReference type="RefSeq" id="WP_018122858.1">
    <property type="nucleotide sequence ID" value="NZ_CP115969.1"/>
</dbReference>
<name>A0A162UYK7_9GAMM</name>
<dbReference type="InterPro" id="IPR023198">
    <property type="entry name" value="PGP-like_dom2"/>
</dbReference>
<reference evidence="1" key="1">
    <citation type="submission" date="2021-03" db="EMBL/GenBank/DDBJ databases">
        <title>Identification and antibiotic profiling of Wohlfahrtiimonas chitiniclastica, an underestimated human pathogen.</title>
        <authorList>
            <person name="Kopf A."/>
            <person name="Bunk B."/>
            <person name="Coldewey S."/>
            <person name="Gunzer F."/>
            <person name="Riedel T."/>
            <person name="Schroettner P."/>
        </authorList>
    </citation>
    <scope>NUCLEOTIDE SEQUENCE</scope>
    <source>
        <strain evidence="1">DSM 100917</strain>
    </source>
</reference>
<dbReference type="EMBL" id="JAGIBU010000007">
    <property type="protein sequence ID" value="MBS7825131.1"/>
    <property type="molecule type" value="Genomic_DNA"/>
</dbReference>
<proteinExistence type="predicted"/>
<dbReference type="AlphaFoldDB" id="A0A162UYK7"/>
<gene>
    <name evidence="1" type="ORF">J7561_07940</name>
</gene>
<evidence type="ECO:0000313" key="1">
    <source>
        <dbReference type="EMBL" id="MBS7825131.1"/>
    </source>
</evidence>
<evidence type="ECO:0000313" key="2">
    <source>
        <dbReference type="Proteomes" id="UP000680020"/>
    </source>
</evidence>
<accession>A0A162UYK7</accession>
<comment type="caution">
    <text evidence="1">The sequence shown here is derived from an EMBL/GenBank/DDBJ whole genome shotgun (WGS) entry which is preliminary data.</text>
</comment>
<organism evidence="1 2">
    <name type="scientific">Wohlfahrtiimonas chitiniclastica</name>
    <dbReference type="NCBI Taxonomy" id="400946"/>
    <lineage>
        <taxon>Bacteria</taxon>
        <taxon>Pseudomonadati</taxon>
        <taxon>Pseudomonadota</taxon>
        <taxon>Gammaproteobacteria</taxon>
        <taxon>Cardiobacteriales</taxon>
        <taxon>Ignatzschineriaceae</taxon>
        <taxon>Wohlfahrtiimonas</taxon>
    </lineage>
</organism>
<protein>
    <submittedName>
        <fullName evidence="1">Uncharacterized protein</fullName>
    </submittedName>
</protein>
<dbReference type="Proteomes" id="UP000680020">
    <property type="component" value="Unassembled WGS sequence"/>
</dbReference>
<sequence>MQHTLSSTTAINHQGENVNHKYTEMMNILVELFEAFNIKLTSEQAHGSMALPFSGRVQYLLSLPSIVNSWRTQYGAEPTAENIRRMNIVLTQMSMRVD</sequence>